<keyword evidence="2" id="KW-1185">Reference proteome</keyword>
<gene>
    <name evidence="1" type="ORF">A6F68_01597</name>
</gene>
<dbReference type="Pfam" id="PF17784">
    <property type="entry name" value="Sulfotransfer_4"/>
    <property type="match status" value="1"/>
</dbReference>
<dbReference type="OrthoDB" id="9806624at2"/>
<dbReference type="RefSeq" id="WP_067678257.1">
    <property type="nucleotide sequence ID" value="NZ_CP016591.1"/>
</dbReference>
<name>A0A1B2AD70_9SPHN</name>
<dbReference type="AlphaFoldDB" id="A0A1B2AD70"/>
<dbReference type="KEGG" id="ado:A6F68_01597"/>
<dbReference type="PANTHER" id="PTHR36978:SF4">
    <property type="entry name" value="P-LOOP CONTAINING NUCLEOSIDE TRIPHOSPHATE HYDROLASE PROTEIN"/>
    <property type="match status" value="1"/>
</dbReference>
<dbReference type="Gene3D" id="3.40.50.300">
    <property type="entry name" value="P-loop containing nucleotide triphosphate hydrolases"/>
    <property type="match status" value="1"/>
</dbReference>
<sequence>MALEVIGAGLGRNATFSLKFALEHLGFGPCHHMSEVFADARRQVPLWIDVAAGKPDWDEVFRGFRSTTDYPACTYWRELADYYPDAKVVLTHRDPDSWFESVSETIFSEALQGGLRGTPTGDMMHGNIFRHFDGGSLTDRAFMTDWYRQRNQAVIDGLPADRLLVFHPKDGWEPLCAFLGVPVPAEQFPRVNSRDEILAARNDRGGLPPSPEDAERFGRKYIDQLKIKAFG</sequence>
<protein>
    <recommendedName>
        <fullName evidence="3">Sulfotransferase family protein</fullName>
    </recommendedName>
</protein>
<dbReference type="PANTHER" id="PTHR36978">
    <property type="entry name" value="P-LOOP CONTAINING NUCLEOTIDE TRIPHOSPHATE HYDROLASE"/>
    <property type="match status" value="1"/>
</dbReference>
<proteinExistence type="predicted"/>
<dbReference type="STRING" id="692370.A6F68_01597"/>
<dbReference type="EMBL" id="CP016591">
    <property type="protein sequence ID" value="ANY20110.1"/>
    <property type="molecule type" value="Genomic_DNA"/>
</dbReference>
<dbReference type="InterPro" id="IPR040632">
    <property type="entry name" value="Sulfotransfer_4"/>
</dbReference>
<evidence type="ECO:0000313" key="2">
    <source>
        <dbReference type="Proteomes" id="UP000092932"/>
    </source>
</evidence>
<evidence type="ECO:0008006" key="3">
    <source>
        <dbReference type="Google" id="ProtNLM"/>
    </source>
</evidence>
<dbReference type="InterPro" id="IPR027417">
    <property type="entry name" value="P-loop_NTPase"/>
</dbReference>
<dbReference type="Proteomes" id="UP000092932">
    <property type="component" value="Chromosome"/>
</dbReference>
<accession>A0A1B2AD70</accession>
<dbReference type="PATRIC" id="fig|692370.5.peg.1610"/>
<dbReference type="SUPFAM" id="SSF52540">
    <property type="entry name" value="P-loop containing nucleoside triphosphate hydrolases"/>
    <property type="match status" value="1"/>
</dbReference>
<evidence type="ECO:0000313" key="1">
    <source>
        <dbReference type="EMBL" id="ANY20110.1"/>
    </source>
</evidence>
<organism evidence="1 2">
    <name type="scientific">Tsuneonella dongtanensis</name>
    <dbReference type="NCBI Taxonomy" id="692370"/>
    <lineage>
        <taxon>Bacteria</taxon>
        <taxon>Pseudomonadati</taxon>
        <taxon>Pseudomonadota</taxon>
        <taxon>Alphaproteobacteria</taxon>
        <taxon>Sphingomonadales</taxon>
        <taxon>Erythrobacteraceae</taxon>
        <taxon>Tsuneonella</taxon>
    </lineage>
</organism>
<reference evidence="1 2" key="1">
    <citation type="submission" date="2016-07" db="EMBL/GenBank/DDBJ databases">
        <title>Complete genome sequence of Altererythrobacter dongtanensis KCTC 22672, a type strain with esterase isolated from tidal flat.</title>
        <authorList>
            <person name="Cheng H."/>
            <person name="Wu Y.-H."/>
            <person name="Zhou P."/>
            <person name="Huo Y.-Y."/>
            <person name="Wang C.-S."/>
            <person name="Xu X.-W."/>
        </authorList>
    </citation>
    <scope>NUCLEOTIDE SEQUENCE [LARGE SCALE GENOMIC DNA]</scope>
    <source>
        <strain evidence="1 2">KCTC 22672</strain>
    </source>
</reference>